<sequence length="272" mass="26707">MTTPKYTYKGVDIGNLTAGTTNTTLTNYGGFPSYDSATPYSTERPLPFGITQQGTDVSKKMNATFNEYKTVGPSTYTVPSDYKHIRAVLLGGGGGGGGNGGCGGGPGKDRTPGGSGASGTNGGFTYVSDVLIDSGKSITCVVGDGGGLGSDGGAQNNQGQSGGDGGQGIESYISFTSGGVNCTVYAKGGDGGDGGTGGTNNHSSSGPGGVQAASNTANTYNGITVVDGNAPGYTISSNINPLGYITNLSQGGGGSSSGGQAGYVRIYLLRGE</sequence>
<dbReference type="EMBL" id="MN739083">
    <property type="protein sequence ID" value="QHS87599.1"/>
    <property type="molecule type" value="Genomic_DNA"/>
</dbReference>
<feature type="region of interest" description="Disordered" evidence="1">
    <location>
        <begin position="151"/>
        <end position="170"/>
    </location>
</feature>
<evidence type="ECO:0000256" key="1">
    <source>
        <dbReference type="SAM" id="MobiDB-lite"/>
    </source>
</evidence>
<organism evidence="2">
    <name type="scientific">viral metagenome</name>
    <dbReference type="NCBI Taxonomy" id="1070528"/>
    <lineage>
        <taxon>unclassified sequences</taxon>
        <taxon>metagenomes</taxon>
        <taxon>organismal metagenomes</taxon>
    </lineage>
</organism>
<accession>A0A6C0B7R7</accession>
<name>A0A6C0B7R7_9ZZZZ</name>
<protein>
    <submittedName>
        <fullName evidence="2">Uncharacterized protein</fullName>
    </submittedName>
</protein>
<dbReference type="AlphaFoldDB" id="A0A6C0B7R7"/>
<reference evidence="2" key="1">
    <citation type="journal article" date="2020" name="Nature">
        <title>Giant virus diversity and host interactions through global metagenomics.</title>
        <authorList>
            <person name="Schulz F."/>
            <person name="Roux S."/>
            <person name="Paez-Espino D."/>
            <person name="Jungbluth S."/>
            <person name="Walsh D.A."/>
            <person name="Denef V.J."/>
            <person name="McMahon K.D."/>
            <person name="Konstantinidis K.T."/>
            <person name="Eloe-Fadrosh E.A."/>
            <person name="Kyrpides N.C."/>
            <person name="Woyke T."/>
        </authorList>
    </citation>
    <scope>NUCLEOTIDE SEQUENCE</scope>
    <source>
        <strain evidence="2">GVMAG-M-3300010157-4</strain>
    </source>
</reference>
<proteinExistence type="predicted"/>
<feature type="region of interest" description="Disordered" evidence="1">
    <location>
        <begin position="193"/>
        <end position="213"/>
    </location>
</feature>
<feature type="region of interest" description="Disordered" evidence="1">
    <location>
        <begin position="100"/>
        <end position="120"/>
    </location>
</feature>
<evidence type="ECO:0000313" key="2">
    <source>
        <dbReference type="EMBL" id="QHS87599.1"/>
    </source>
</evidence>